<dbReference type="Proteomes" id="UP001620234">
    <property type="component" value="Unassembled WGS sequence"/>
</dbReference>
<evidence type="ECO:0000313" key="3">
    <source>
        <dbReference type="Proteomes" id="UP001620234"/>
    </source>
</evidence>
<proteinExistence type="predicted"/>
<keyword evidence="3" id="KW-1185">Reference proteome</keyword>
<feature type="compositionally biased region" description="Acidic residues" evidence="1">
    <location>
        <begin position="1"/>
        <end position="19"/>
    </location>
</feature>
<reference evidence="2 3" key="1">
    <citation type="submission" date="2024-11" db="EMBL/GenBank/DDBJ databases">
        <title>The Natural Products Discovery Center: Release of the First 8490 Sequenced Strains for Exploring Actinobacteria Biosynthetic Diversity.</title>
        <authorList>
            <person name="Kalkreuter E."/>
            <person name="Kautsar S.A."/>
            <person name="Yang D."/>
            <person name="Bader C.D."/>
            <person name="Teijaro C.N."/>
            <person name="Fluegel L."/>
            <person name="Davis C.M."/>
            <person name="Simpson J.R."/>
            <person name="Lauterbach L."/>
            <person name="Steele A.D."/>
            <person name="Gui C."/>
            <person name="Meng S."/>
            <person name="Li G."/>
            <person name="Viehrig K."/>
            <person name="Ye F."/>
            <person name="Su P."/>
            <person name="Kiefer A.F."/>
            <person name="Nichols A."/>
            <person name="Cepeda A.J."/>
            <person name="Yan W."/>
            <person name="Fan B."/>
            <person name="Jiang Y."/>
            <person name="Adhikari A."/>
            <person name="Zheng C.-J."/>
            <person name="Schuster L."/>
            <person name="Cowan T.M."/>
            <person name="Smanski M.J."/>
            <person name="Chevrette M.G."/>
            <person name="De Carvalho L.P.S."/>
            <person name="Shen B."/>
        </authorList>
    </citation>
    <scope>NUCLEOTIDE SEQUENCE [LARGE SCALE GENOMIC DNA]</scope>
    <source>
        <strain evidence="2 3">NPDC077433</strain>
    </source>
</reference>
<name>A0ABW8LB18_9GAMM</name>
<evidence type="ECO:0000256" key="1">
    <source>
        <dbReference type="SAM" id="MobiDB-lite"/>
    </source>
</evidence>
<dbReference type="EMBL" id="JBJDPD010000031">
    <property type="protein sequence ID" value="MFK4002102.1"/>
    <property type="molecule type" value="Genomic_DNA"/>
</dbReference>
<organism evidence="2 3">
    <name type="scientific">Psychrobacter namhaensis</name>
    <dbReference type="NCBI Taxonomy" id="292734"/>
    <lineage>
        <taxon>Bacteria</taxon>
        <taxon>Pseudomonadati</taxon>
        <taxon>Pseudomonadota</taxon>
        <taxon>Gammaproteobacteria</taxon>
        <taxon>Moraxellales</taxon>
        <taxon>Moraxellaceae</taxon>
        <taxon>Psychrobacter</taxon>
    </lineage>
</organism>
<protein>
    <submittedName>
        <fullName evidence="2">Uncharacterized protein</fullName>
    </submittedName>
</protein>
<sequence length="62" mass="6874">MRNFSDDLDDDDDNDDGLTDYEKQIKNNIAQAKANQGRFDGDDSVEDMPDTAVSNSDGTSRD</sequence>
<feature type="compositionally biased region" description="Polar residues" evidence="1">
    <location>
        <begin position="52"/>
        <end position="62"/>
    </location>
</feature>
<dbReference type="RefSeq" id="WP_201603640.1">
    <property type="nucleotide sequence ID" value="NZ_JBJDPD010000031.1"/>
</dbReference>
<feature type="region of interest" description="Disordered" evidence="1">
    <location>
        <begin position="1"/>
        <end position="62"/>
    </location>
</feature>
<accession>A0ABW8LB18</accession>
<evidence type="ECO:0000313" key="2">
    <source>
        <dbReference type="EMBL" id="MFK4002102.1"/>
    </source>
</evidence>
<gene>
    <name evidence="2" type="ORF">ACI2I3_12235</name>
</gene>
<comment type="caution">
    <text evidence="2">The sequence shown here is derived from an EMBL/GenBank/DDBJ whole genome shotgun (WGS) entry which is preliminary data.</text>
</comment>